<name>A0A9W7GS55_HIBTR</name>
<dbReference type="InterPro" id="IPR045865">
    <property type="entry name" value="ACT-like_dom_sf"/>
</dbReference>
<feature type="domain" description="Plant bHLH transcription factor ACT-like" evidence="4">
    <location>
        <begin position="55"/>
        <end position="124"/>
    </location>
</feature>
<proteinExistence type="predicted"/>
<organism evidence="5 6">
    <name type="scientific">Hibiscus trionum</name>
    <name type="common">Flower of an hour</name>
    <dbReference type="NCBI Taxonomy" id="183268"/>
    <lineage>
        <taxon>Eukaryota</taxon>
        <taxon>Viridiplantae</taxon>
        <taxon>Streptophyta</taxon>
        <taxon>Embryophyta</taxon>
        <taxon>Tracheophyta</taxon>
        <taxon>Spermatophyta</taxon>
        <taxon>Magnoliopsida</taxon>
        <taxon>eudicotyledons</taxon>
        <taxon>Gunneridae</taxon>
        <taxon>Pentapetalae</taxon>
        <taxon>rosids</taxon>
        <taxon>malvids</taxon>
        <taxon>Malvales</taxon>
        <taxon>Malvaceae</taxon>
        <taxon>Malvoideae</taxon>
        <taxon>Hibiscus</taxon>
    </lineage>
</organism>
<reference evidence="5" key="1">
    <citation type="submission" date="2023-05" db="EMBL/GenBank/DDBJ databases">
        <title>Genome and transcriptome analyses reveal genes involved in the formation of fine ridges on petal epidermal cells in Hibiscus trionum.</title>
        <authorList>
            <person name="Koshimizu S."/>
            <person name="Masuda S."/>
            <person name="Ishii T."/>
            <person name="Shirasu K."/>
            <person name="Hoshino A."/>
            <person name="Arita M."/>
        </authorList>
    </citation>
    <scope>NUCLEOTIDE SEQUENCE</scope>
    <source>
        <strain evidence="5">Hamamatsu line</strain>
    </source>
</reference>
<evidence type="ECO:0000256" key="2">
    <source>
        <dbReference type="ARBA" id="ARBA00023125"/>
    </source>
</evidence>
<comment type="subcellular location">
    <subcellularLocation>
        <location evidence="1">Nucleus</location>
    </subcellularLocation>
</comment>
<sequence>MIKSLLYILTMNMERDPIAFLLEVMAVSQRRKTKTRTFVPTRHNKWRYKLKLLKSMETSFLLKVFSEHKPGGFVRLMEALDSLGLEVTNANVNSFRGLVSNVFKVEKKDSEMIQADHVRESLLELTRNPSKGLSEMVKASENKGGVECNY</sequence>
<dbReference type="EMBL" id="BSYR01000002">
    <property type="protein sequence ID" value="GMI63871.1"/>
    <property type="molecule type" value="Genomic_DNA"/>
</dbReference>
<dbReference type="AlphaFoldDB" id="A0A9W7GS55"/>
<evidence type="ECO:0000313" key="6">
    <source>
        <dbReference type="Proteomes" id="UP001165190"/>
    </source>
</evidence>
<dbReference type="InterPro" id="IPR054502">
    <property type="entry name" value="bHLH-TF_ACT-like_plant"/>
</dbReference>
<dbReference type="Proteomes" id="UP001165190">
    <property type="component" value="Unassembled WGS sequence"/>
</dbReference>
<dbReference type="Pfam" id="PF22754">
    <property type="entry name" value="bHLH-TF_ACT-like_plant"/>
    <property type="match status" value="1"/>
</dbReference>
<keyword evidence="2" id="KW-0238">DNA-binding</keyword>
<keyword evidence="3" id="KW-0539">Nucleus</keyword>
<dbReference type="SUPFAM" id="SSF55021">
    <property type="entry name" value="ACT-like"/>
    <property type="match status" value="1"/>
</dbReference>
<evidence type="ECO:0000256" key="1">
    <source>
        <dbReference type="ARBA" id="ARBA00004123"/>
    </source>
</evidence>
<evidence type="ECO:0000256" key="3">
    <source>
        <dbReference type="ARBA" id="ARBA00023242"/>
    </source>
</evidence>
<evidence type="ECO:0000259" key="4">
    <source>
        <dbReference type="Pfam" id="PF22754"/>
    </source>
</evidence>
<keyword evidence="6" id="KW-1185">Reference proteome</keyword>
<dbReference type="PANTHER" id="PTHR31945:SF11">
    <property type="entry name" value="TRANSCRIPTION FACTOR ABORTED MICROSPORES"/>
    <property type="match status" value="1"/>
</dbReference>
<accession>A0A9W7GS55</accession>
<evidence type="ECO:0000313" key="5">
    <source>
        <dbReference type="EMBL" id="GMI63871.1"/>
    </source>
</evidence>
<dbReference type="CDD" id="cd04873">
    <property type="entry name" value="ACT_UUR-ACR-like"/>
    <property type="match status" value="1"/>
</dbReference>
<dbReference type="GO" id="GO:0043565">
    <property type="term" value="F:sequence-specific DNA binding"/>
    <property type="evidence" value="ECO:0007669"/>
    <property type="project" value="TreeGrafter"/>
</dbReference>
<dbReference type="GO" id="GO:0003700">
    <property type="term" value="F:DNA-binding transcription factor activity"/>
    <property type="evidence" value="ECO:0007669"/>
    <property type="project" value="TreeGrafter"/>
</dbReference>
<protein>
    <recommendedName>
        <fullName evidence="4">Plant bHLH transcription factor ACT-like domain-containing protein</fullName>
    </recommendedName>
</protein>
<comment type="caution">
    <text evidence="5">The sequence shown here is derived from an EMBL/GenBank/DDBJ whole genome shotgun (WGS) entry which is preliminary data.</text>
</comment>
<dbReference type="GO" id="GO:0005634">
    <property type="term" value="C:nucleus"/>
    <property type="evidence" value="ECO:0007669"/>
    <property type="project" value="UniProtKB-SubCell"/>
</dbReference>
<dbReference type="PANTHER" id="PTHR31945">
    <property type="entry name" value="TRANSCRIPTION FACTOR SCREAM2-RELATED"/>
    <property type="match status" value="1"/>
</dbReference>
<dbReference type="OrthoDB" id="1890947at2759"/>
<dbReference type="InterPro" id="IPR051358">
    <property type="entry name" value="TF_AMS/ICE1/BHLH6-like"/>
</dbReference>
<gene>
    <name evidence="5" type="ORF">HRI_000056400</name>
</gene>